<reference evidence="2 3" key="1">
    <citation type="submission" date="2019-09" db="EMBL/GenBank/DDBJ databases">
        <title>A chromosome-level genome assembly of the Chinese tupelo Nyssa sinensis.</title>
        <authorList>
            <person name="Yang X."/>
            <person name="Kang M."/>
            <person name="Yang Y."/>
            <person name="Xiong H."/>
            <person name="Wang M."/>
            <person name="Zhang Z."/>
            <person name="Wang Z."/>
            <person name="Wu H."/>
            <person name="Ma T."/>
            <person name="Liu J."/>
            <person name="Xi Z."/>
        </authorList>
    </citation>
    <scope>NUCLEOTIDE SEQUENCE [LARGE SCALE GENOMIC DNA]</scope>
    <source>
        <strain evidence="2">J267</strain>
        <tissue evidence="2">Leaf</tissue>
    </source>
</reference>
<organism evidence="2 3">
    <name type="scientific">Nyssa sinensis</name>
    <dbReference type="NCBI Taxonomy" id="561372"/>
    <lineage>
        <taxon>Eukaryota</taxon>
        <taxon>Viridiplantae</taxon>
        <taxon>Streptophyta</taxon>
        <taxon>Embryophyta</taxon>
        <taxon>Tracheophyta</taxon>
        <taxon>Spermatophyta</taxon>
        <taxon>Magnoliopsida</taxon>
        <taxon>eudicotyledons</taxon>
        <taxon>Gunneridae</taxon>
        <taxon>Pentapetalae</taxon>
        <taxon>asterids</taxon>
        <taxon>Cornales</taxon>
        <taxon>Nyssaceae</taxon>
        <taxon>Nyssa</taxon>
    </lineage>
</organism>
<keyword evidence="3" id="KW-1185">Reference proteome</keyword>
<evidence type="ECO:0000256" key="1">
    <source>
        <dbReference type="SAM" id="Coils"/>
    </source>
</evidence>
<dbReference type="OrthoDB" id="1930404at2759"/>
<evidence type="ECO:0000313" key="3">
    <source>
        <dbReference type="Proteomes" id="UP000325577"/>
    </source>
</evidence>
<gene>
    <name evidence="2" type="ORF">F0562_015990</name>
</gene>
<protein>
    <submittedName>
        <fullName evidence="2">Uncharacterized protein</fullName>
    </submittedName>
</protein>
<evidence type="ECO:0000313" key="2">
    <source>
        <dbReference type="EMBL" id="KAA8518516.1"/>
    </source>
</evidence>
<sequence>MVILALGSLEALSVYHRIFVQQTLNFAFHLIIPFQEKNVQELNELMRSLSEQLLQCRGKNQAVNDMAAPFTELLEQ</sequence>
<dbReference type="EMBL" id="CM018050">
    <property type="protein sequence ID" value="KAA8518516.1"/>
    <property type="molecule type" value="Genomic_DNA"/>
</dbReference>
<keyword evidence="1" id="KW-0175">Coiled coil</keyword>
<dbReference type="Proteomes" id="UP000325577">
    <property type="component" value="Linkage Group LG7"/>
</dbReference>
<proteinExistence type="predicted"/>
<name>A0A5J4ZLI4_9ASTE</name>
<dbReference type="AlphaFoldDB" id="A0A5J4ZLI4"/>
<accession>A0A5J4ZLI4</accession>
<feature type="coiled-coil region" evidence="1">
    <location>
        <begin position="32"/>
        <end position="59"/>
    </location>
</feature>